<keyword evidence="3" id="KW-0809">Transit peptide</keyword>
<dbReference type="NCBIfam" id="TIGR03625">
    <property type="entry name" value="L3_bact"/>
    <property type="match status" value="1"/>
</dbReference>
<proteinExistence type="inferred from homology"/>
<feature type="region of interest" description="Disordered" evidence="9">
    <location>
        <begin position="29"/>
        <end position="55"/>
    </location>
</feature>
<keyword evidence="4 8" id="KW-0689">Ribosomal protein</keyword>
<comment type="similarity">
    <text evidence="2 8">Belongs to the universal ribosomal protein uL3 family.</text>
</comment>
<dbReference type="FunFam" id="2.40.30.10:FF:000004">
    <property type="entry name" value="50S ribosomal protein L3"/>
    <property type="match status" value="1"/>
</dbReference>
<dbReference type="SUPFAM" id="SSF50447">
    <property type="entry name" value="Translation proteins"/>
    <property type="match status" value="1"/>
</dbReference>
<keyword evidence="11" id="KW-1185">Reference proteome</keyword>
<sequence>MQSLTSSLRILSLGGPALARASLVRTLATAASPSAPPPSPDAPAEPARFTPRTRRTGVLARKHGMTALWAQDGSRIPVTVLELDSTQVLSSQSYPATTNTPARHTVIVGTSPRRAKTTPGALLGQFRKAGVEPKMRVAEFDVTEDALVPSGTTISAAHFVPGQHVDVQAPSIGKGFQGVMKRHGFGGLRASHGVSISHRSHGSTGQHQDPGRVFPGKKMAGRMGGRNVTTQNLVVERIDLEHNVVYVRGAVPGAPGSFVRVTDALKKVGWKAAMREKRGLGEMGEKGEVLDGVKTLPMPVGSVELAKGLPREVQRAGGFR</sequence>
<dbReference type="PANTHER" id="PTHR11229:SF8">
    <property type="entry name" value="LARGE RIBOSOMAL SUBUNIT PROTEIN UL3M"/>
    <property type="match status" value="1"/>
</dbReference>
<evidence type="ECO:0000256" key="8">
    <source>
        <dbReference type="RuleBase" id="RU003905"/>
    </source>
</evidence>
<dbReference type="PROSITE" id="PS00474">
    <property type="entry name" value="RIBOSOMAL_L3"/>
    <property type="match status" value="1"/>
</dbReference>
<evidence type="ECO:0000313" key="11">
    <source>
        <dbReference type="Proteomes" id="UP001342314"/>
    </source>
</evidence>
<dbReference type="InterPro" id="IPR000597">
    <property type="entry name" value="Ribosomal_uL3"/>
</dbReference>
<dbReference type="InterPro" id="IPR019927">
    <property type="entry name" value="Ribosomal_uL3_bac/org-type"/>
</dbReference>
<dbReference type="InterPro" id="IPR009000">
    <property type="entry name" value="Transl_B-barrel_sf"/>
</dbReference>
<dbReference type="Proteomes" id="UP001342314">
    <property type="component" value="Unassembled WGS sequence"/>
</dbReference>
<dbReference type="GO" id="GO:0005762">
    <property type="term" value="C:mitochondrial large ribosomal subunit"/>
    <property type="evidence" value="ECO:0007669"/>
    <property type="project" value="TreeGrafter"/>
</dbReference>
<dbReference type="GO" id="GO:0003735">
    <property type="term" value="F:structural constituent of ribosome"/>
    <property type="evidence" value="ECO:0007669"/>
    <property type="project" value="InterPro"/>
</dbReference>
<evidence type="ECO:0000256" key="9">
    <source>
        <dbReference type="SAM" id="MobiDB-lite"/>
    </source>
</evidence>
<comment type="subcellular location">
    <subcellularLocation>
        <location evidence="1">Mitochondrion</location>
    </subcellularLocation>
</comment>
<protein>
    <recommendedName>
        <fullName evidence="7">Large ribosomal subunit protein uL3m</fullName>
    </recommendedName>
</protein>
<comment type="caution">
    <text evidence="10">The sequence shown here is derived from an EMBL/GenBank/DDBJ whole genome shotgun (WGS) entry which is preliminary data.</text>
</comment>
<gene>
    <name evidence="10" type="ORF">Rhopal_001758-T1</name>
</gene>
<keyword evidence="5" id="KW-0496">Mitochondrion</keyword>
<reference evidence="10 11" key="1">
    <citation type="submission" date="2021-12" db="EMBL/GenBank/DDBJ databases">
        <title>High titer production of polyol ester of fatty acids by Rhodotorula paludigena BS15 towards product separation-free biomass refinery.</title>
        <authorList>
            <person name="Mano J."/>
            <person name="Ono H."/>
            <person name="Tanaka T."/>
            <person name="Naito K."/>
            <person name="Sushida H."/>
            <person name="Ike M."/>
            <person name="Tokuyasu K."/>
            <person name="Kitaoka M."/>
        </authorList>
    </citation>
    <scope>NUCLEOTIDE SEQUENCE [LARGE SCALE GENOMIC DNA]</scope>
    <source>
        <strain evidence="10 11">BS15</strain>
    </source>
</reference>
<dbReference type="AlphaFoldDB" id="A0AAV5GHU0"/>
<dbReference type="Gene3D" id="2.40.30.10">
    <property type="entry name" value="Translation factors"/>
    <property type="match status" value="2"/>
</dbReference>
<dbReference type="Pfam" id="PF00297">
    <property type="entry name" value="Ribosomal_L3"/>
    <property type="match status" value="1"/>
</dbReference>
<accession>A0AAV5GHU0</accession>
<feature type="compositionally biased region" description="Pro residues" evidence="9">
    <location>
        <begin position="34"/>
        <end position="43"/>
    </location>
</feature>
<dbReference type="GO" id="GO:0006412">
    <property type="term" value="P:translation"/>
    <property type="evidence" value="ECO:0007669"/>
    <property type="project" value="InterPro"/>
</dbReference>
<evidence type="ECO:0000256" key="4">
    <source>
        <dbReference type="ARBA" id="ARBA00022980"/>
    </source>
</evidence>
<organism evidence="10 11">
    <name type="scientific">Rhodotorula paludigena</name>
    <dbReference type="NCBI Taxonomy" id="86838"/>
    <lineage>
        <taxon>Eukaryota</taxon>
        <taxon>Fungi</taxon>
        <taxon>Dikarya</taxon>
        <taxon>Basidiomycota</taxon>
        <taxon>Pucciniomycotina</taxon>
        <taxon>Microbotryomycetes</taxon>
        <taxon>Sporidiobolales</taxon>
        <taxon>Sporidiobolaceae</taxon>
        <taxon>Rhodotorula</taxon>
    </lineage>
</organism>
<evidence type="ECO:0000256" key="2">
    <source>
        <dbReference type="ARBA" id="ARBA00006540"/>
    </source>
</evidence>
<dbReference type="InterPro" id="IPR019926">
    <property type="entry name" value="Ribosomal_uL3_CS"/>
</dbReference>
<evidence type="ECO:0000256" key="6">
    <source>
        <dbReference type="ARBA" id="ARBA00023274"/>
    </source>
</evidence>
<evidence type="ECO:0000313" key="10">
    <source>
        <dbReference type="EMBL" id="GJN88789.1"/>
    </source>
</evidence>
<evidence type="ECO:0000256" key="1">
    <source>
        <dbReference type="ARBA" id="ARBA00004173"/>
    </source>
</evidence>
<keyword evidence="6 8" id="KW-0687">Ribonucleoprotein</keyword>
<evidence type="ECO:0000256" key="5">
    <source>
        <dbReference type="ARBA" id="ARBA00023128"/>
    </source>
</evidence>
<dbReference type="PANTHER" id="PTHR11229">
    <property type="entry name" value="50S RIBOSOMAL PROTEIN L3"/>
    <property type="match status" value="1"/>
</dbReference>
<evidence type="ECO:0000256" key="7">
    <source>
        <dbReference type="ARBA" id="ARBA00035209"/>
    </source>
</evidence>
<evidence type="ECO:0000256" key="3">
    <source>
        <dbReference type="ARBA" id="ARBA00022946"/>
    </source>
</evidence>
<dbReference type="EMBL" id="BQKY01000003">
    <property type="protein sequence ID" value="GJN88789.1"/>
    <property type="molecule type" value="Genomic_DNA"/>
</dbReference>
<name>A0AAV5GHU0_9BASI</name>